<evidence type="ECO:0000259" key="15">
    <source>
        <dbReference type="PROSITE" id="PS50885"/>
    </source>
</evidence>
<keyword evidence="17" id="KW-1185">Reference proteome</keyword>
<dbReference type="InterPro" id="IPR004358">
    <property type="entry name" value="Sig_transdc_His_kin-like_C"/>
</dbReference>
<evidence type="ECO:0000256" key="4">
    <source>
        <dbReference type="ARBA" id="ARBA00022553"/>
    </source>
</evidence>
<dbReference type="PROSITE" id="PS50109">
    <property type="entry name" value="HIS_KIN"/>
    <property type="match status" value="1"/>
</dbReference>
<dbReference type="Gene3D" id="1.10.287.130">
    <property type="match status" value="1"/>
</dbReference>
<keyword evidence="7" id="KW-0547">Nucleotide-binding</keyword>
<sequence>MQLRSRSLGRRTVGALLLAFVVITLALLALNYWSVKHSLAQQSQAHQLGRLLARSIESLEQEDSARAVLQGFVAEYNQLRQEMAWENGAMSVELRTAEGRLVYRSGPPLDAWLQAEAWPSGPALRPWNGRMQSTFGAQDARWQLRIADPLPGDRILLGWLLGELGPSLALALPVLLLTLWLAVRTGLRPLREFTARIAGLDLRQDLAPLQLDLRYAELQPLAQAFDRLLSQLSAQRAQERAFVHDAAHELRTPLAALGAQTHVLLHSLDEAGRQRAAQALQQGVERTAHLSQQLLDLARLDPAASAAAHERFDLVELCAWVLQQAHPAARQRAVSLALEAPEHWPWQGSRHALQSLLQNLVDNGLRYGARELRLELQARAAGRLLLAVRDDGPGIAPEAQARMFERFWRGDQAQEHMQEPGSGLGLSIAAQAAFQLEAELRVGPGLHGRGIGFELVLPDAPASSAAQAPAESA</sequence>
<evidence type="ECO:0000256" key="3">
    <source>
        <dbReference type="ARBA" id="ARBA00012438"/>
    </source>
</evidence>
<evidence type="ECO:0000256" key="12">
    <source>
        <dbReference type="ARBA" id="ARBA00023136"/>
    </source>
</evidence>
<dbReference type="AlphaFoldDB" id="A0A2N8KV62"/>
<keyword evidence="6 13" id="KW-0812">Transmembrane</keyword>
<evidence type="ECO:0000256" key="6">
    <source>
        <dbReference type="ARBA" id="ARBA00022692"/>
    </source>
</evidence>
<keyword evidence="12 13" id="KW-0472">Membrane</keyword>
<keyword evidence="11" id="KW-0902">Two-component regulatory system</keyword>
<dbReference type="GO" id="GO:0005886">
    <property type="term" value="C:plasma membrane"/>
    <property type="evidence" value="ECO:0007669"/>
    <property type="project" value="TreeGrafter"/>
</dbReference>
<dbReference type="Gene3D" id="3.30.565.10">
    <property type="entry name" value="Histidine kinase-like ATPase, C-terminal domain"/>
    <property type="match status" value="1"/>
</dbReference>
<organism evidence="16 17">
    <name type="scientific">Kinneretia aquatilis</name>
    <dbReference type="NCBI Taxonomy" id="2070761"/>
    <lineage>
        <taxon>Bacteria</taxon>
        <taxon>Pseudomonadati</taxon>
        <taxon>Pseudomonadota</taxon>
        <taxon>Betaproteobacteria</taxon>
        <taxon>Burkholderiales</taxon>
        <taxon>Sphaerotilaceae</taxon>
        <taxon>Roseateles</taxon>
    </lineage>
</organism>
<keyword evidence="8 16" id="KW-0418">Kinase</keyword>
<protein>
    <recommendedName>
        <fullName evidence="3">histidine kinase</fullName>
        <ecNumber evidence="3">2.7.13.3</ecNumber>
    </recommendedName>
</protein>
<keyword evidence="9" id="KW-0067">ATP-binding</keyword>
<dbReference type="CDD" id="cd00082">
    <property type="entry name" value="HisKA"/>
    <property type="match status" value="1"/>
</dbReference>
<evidence type="ECO:0000256" key="8">
    <source>
        <dbReference type="ARBA" id="ARBA00022777"/>
    </source>
</evidence>
<evidence type="ECO:0000256" key="10">
    <source>
        <dbReference type="ARBA" id="ARBA00022989"/>
    </source>
</evidence>
<evidence type="ECO:0000256" key="1">
    <source>
        <dbReference type="ARBA" id="ARBA00000085"/>
    </source>
</evidence>
<dbReference type="GO" id="GO:0000155">
    <property type="term" value="F:phosphorelay sensor kinase activity"/>
    <property type="evidence" value="ECO:0007669"/>
    <property type="project" value="InterPro"/>
</dbReference>
<dbReference type="SMART" id="SM00388">
    <property type="entry name" value="HisKA"/>
    <property type="match status" value="1"/>
</dbReference>
<dbReference type="InterPro" id="IPR005467">
    <property type="entry name" value="His_kinase_dom"/>
</dbReference>
<evidence type="ECO:0000256" key="7">
    <source>
        <dbReference type="ARBA" id="ARBA00022741"/>
    </source>
</evidence>
<dbReference type="SUPFAM" id="SSF55874">
    <property type="entry name" value="ATPase domain of HSP90 chaperone/DNA topoisomerase II/histidine kinase"/>
    <property type="match status" value="1"/>
</dbReference>
<accession>A0A2N8KV62</accession>
<dbReference type="CDD" id="cd00075">
    <property type="entry name" value="HATPase"/>
    <property type="match status" value="1"/>
</dbReference>
<proteinExistence type="predicted"/>
<dbReference type="SUPFAM" id="SSF47384">
    <property type="entry name" value="Homodimeric domain of signal transducing histidine kinase"/>
    <property type="match status" value="1"/>
</dbReference>
<dbReference type="PROSITE" id="PS50885">
    <property type="entry name" value="HAMP"/>
    <property type="match status" value="1"/>
</dbReference>
<feature type="transmembrane region" description="Helical" evidence="13">
    <location>
        <begin position="12"/>
        <end position="33"/>
    </location>
</feature>
<dbReference type="InterPro" id="IPR003660">
    <property type="entry name" value="HAMP_dom"/>
</dbReference>
<dbReference type="EC" id="2.7.13.3" evidence="3"/>
<keyword evidence="5" id="KW-0808">Transferase</keyword>
<keyword evidence="4" id="KW-0597">Phosphoprotein</keyword>
<dbReference type="InterPro" id="IPR003661">
    <property type="entry name" value="HisK_dim/P_dom"/>
</dbReference>
<evidence type="ECO:0000256" key="9">
    <source>
        <dbReference type="ARBA" id="ARBA00022840"/>
    </source>
</evidence>
<dbReference type="EMBL" id="POSP01000003">
    <property type="protein sequence ID" value="PND37354.1"/>
    <property type="molecule type" value="Genomic_DNA"/>
</dbReference>
<comment type="catalytic activity">
    <reaction evidence="1">
        <text>ATP + protein L-histidine = ADP + protein N-phospho-L-histidine.</text>
        <dbReference type="EC" id="2.7.13.3"/>
    </reaction>
</comment>
<reference evidence="16 17" key="1">
    <citation type="submission" date="2018-01" db="EMBL/GenBank/DDBJ databases">
        <title>Draft genome sequence of Paucibacter aquatile CR182 isolated from freshwater of the Nakdong River.</title>
        <authorList>
            <person name="Choi A."/>
            <person name="Chung E.J."/>
        </authorList>
    </citation>
    <scope>NUCLEOTIDE SEQUENCE [LARGE SCALE GENOMIC DNA]</scope>
    <source>
        <strain evidence="16 17">CR182</strain>
    </source>
</reference>
<evidence type="ECO:0000256" key="13">
    <source>
        <dbReference type="SAM" id="Phobius"/>
    </source>
</evidence>
<name>A0A2N8KV62_9BURK</name>
<evidence type="ECO:0000259" key="14">
    <source>
        <dbReference type="PROSITE" id="PS50109"/>
    </source>
</evidence>
<evidence type="ECO:0000313" key="17">
    <source>
        <dbReference type="Proteomes" id="UP000235916"/>
    </source>
</evidence>
<dbReference type="SMART" id="SM00387">
    <property type="entry name" value="HATPase_c"/>
    <property type="match status" value="1"/>
</dbReference>
<dbReference type="Proteomes" id="UP000235916">
    <property type="component" value="Unassembled WGS sequence"/>
</dbReference>
<dbReference type="InterPro" id="IPR003594">
    <property type="entry name" value="HATPase_dom"/>
</dbReference>
<comment type="caution">
    <text evidence="16">The sequence shown here is derived from an EMBL/GenBank/DDBJ whole genome shotgun (WGS) entry which is preliminary data.</text>
</comment>
<feature type="domain" description="Histidine kinase" evidence="14">
    <location>
        <begin position="245"/>
        <end position="461"/>
    </location>
</feature>
<dbReference type="PRINTS" id="PR00344">
    <property type="entry name" value="BCTRLSENSOR"/>
</dbReference>
<dbReference type="Pfam" id="PF02518">
    <property type="entry name" value="HATPase_c"/>
    <property type="match status" value="1"/>
</dbReference>
<evidence type="ECO:0000256" key="2">
    <source>
        <dbReference type="ARBA" id="ARBA00004141"/>
    </source>
</evidence>
<evidence type="ECO:0000313" key="16">
    <source>
        <dbReference type="EMBL" id="PND37354.1"/>
    </source>
</evidence>
<dbReference type="InterPro" id="IPR036890">
    <property type="entry name" value="HATPase_C_sf"/>
</dbReference>
<keyword evidence="10 13" id="KW-1133">Transmembrane helix</keyword>
<dbReference type="PANTHER" id="PTHR45436:SF14">
    <property type="entry name" value="SENSOR PROTEIN QSEC"/>
    <property type="match status" value="1"/>
</dbReference>
<comment type="subcellular location">
    <subcellularLocation>
        <location evidence="2">Membrane</location>
        <topology evidence="2">Multi-pass membrane protein</topology>
    </subcellularLocation>
</comment>
<dbReference type="Pfam" id="PF00512">
    <property type="entry name" value="HisKA"/>
    <property type="match status" value="1"/>
</dbReference>
<feature type="domain" description="HAMP" evidence="15">
    <location>
        <begin position="184"/>
        <end position="237"/>
    </location>
</feature>
<dbReference type="InterPro" id="IPR050428">
    <property type="entry name" value="TCS_sensor_his_kinase"/>
</dbReference>
<evidence type="ECO:0000256" key="11">
    <source>
        <dbReference type="ARBA" id="ARBA00023012"/>
    </source>
</evidence>
<evidence type="ECO:0000256" key="5">
    <source>
        <dbReference type="ARBA" id="ARBA00022679"/>
    </source>
</evidence>
<dbReference type="InterPro" id="IPR036097">
    <property type="entry name" value="HisK_dim/P_sf"/>
</dbReference>
<dbReference type="GO" id="GO:0005524">
    <property type="term" value="F:ATP binding"/>
    <property type="evidence" value="ECO:0007669"/>
    <property type="project" value="UniProtKB-KW"/>
</dbReference>
<dbReference type="PANTHER" id="PTHR45436">
    <property type="entry name" value="SENSOR HISTIDINE KINASE YKOH"/>
    <property type="match status" value="1"/>
</dbReference>
<gene>
    <name evidence="16" type="ORF">C1O66_07295</name>
</gene>